<protein>
    <recommendedName>
        <fullName evidence="3">DNA-binding protein</fullName>
    </recommendedName>
</protein>
<name>A0AAV3X447_9CYAN</name>
<gene>
    <name evidence="1" type="ORF">MiSe_15800</name>
</gene>
<comment type="caution">
    <text evidence="1">The sequence shown here is derived from an EMBL/GenBank/DDBJ whole genome shotgun (WGS) entry which is preliminary data.</text>
</comment>
<sequence>MDLYNFHRQPHFSLEGQFLGFIQESGGKLKYLRVAVGSNELKIKLSKESRVSLNQVLMPGDWIQIFGETKLKKCDEPKFKAYQINKLYQNTEISPSASPKSDLSRCTKPKAKILVCQKSGCQKRGAKKLCQELEAVLCDRGLQDRVEIERTGCQKRCSSAPNMMLMPSKTRCSKMHPNEVADLVAQHLLQN</sequence>
<keyword evidence="2" id="KW-1185">Reference proteome</keyword>
<dbReference type="AlphaFoldDB" id="A0AAV3X447"/>
<dbReference type="RefSeq" id="WP_226577205.1">
    <property type="nucleotide sequence ID" value="NZ_BLAY01000018.1"/>
</dbReference>
<evidence type="ECO:0008006" key="3">
    <source>
        <dbReference type="Google" id="ProtNLM"/>
    </source>
</evidence>
<dbReference type="InterPro" id="IPR036249">
    <property type="entry name" value="Thioredoxin-like_sf"/>
</dbReference>
<reference evidence="1" key="1">
    <citation type="submission" date="2019-10" db="EMBL/GenBank/DDBJ databases">
        <title>Draft genome sequece of Microseira wollei NIES-4236.</title>
        <authorList>
            <person name="Yamaguchi H."/>
            <person name="Suzuki S."/>
            <person name="Kawachi M."/>
        </authorList>
    </citation>
    <scope>NUCLEOTIDE SEQUENCE</scope>
    <source>
        <strain evidence="1">NIES-4236</strain>
    </source>
</reference>
<proteinExistence type="predicted"/>
<evidence type="ECO:0000313" key="1">
    <source>
        <dbReference type="EMBL" id="GET36828.1"/>
    </source>
</evidence>
<dbReference type="Gene3D" id="3.40.30.10">
    <property type="entry name" value="Glutaredoxin"/>
    <property type="match status" value="1"/>
</dbReference>
<organism evidence="1 2">
    <name type="scientific">Microseira wollei NIES-4236</name>
    <dbReference type="NCBI Taxonomy" id="2530354"/>
    <lineage>
        <taxon>Bacteria</taxon>
        <taxon>Bacillati</taxon>
        <taxon>Cyanobacteriota</taxon>
        <taxon>Cyanophyceae</taxon>
        <taxon>Oscillatoriophycideae</taxon>
        <taxon>Aerosakkonematales</taxon>
        <taxon>Aerosakkonemataceae</taxon>
        <taxon>Microseira</taxon>
    </lineage>
</organism>
<dbReference type="SUPFAM" id="SSF52833">
    <property type="entry name" value="Thioredoxin-like"/>
    <property type="match status" value="1"/>
</dbReference>
<evidence type="ECO:0000313" key="2">
    <source>
        <dbReference type="Proteomes" id="UP001050975"/>
    </source>
</evidence>
<dbReference type="Proteomes" id="UP001050975">
    <property type="component" value="Unassembled WGS sequence"/>
</dbReference>
<dbReference type="EMBL" id="BLAY01000018">
    <property type="protein sequence ID" value="GET36828.1"/>
    <property type="molecule type" value="Genomic_DNA"/>
</dbReference>
<dbReference type="CDD" id="cd02980">
    <property type="entry name" value="TRX_Fd_family"/>
    <property type="match status" value="1"/>
</dbReference>
<accession>A0AAV3X447</accession>